<dbReference type="HOGENOM" id="CLU_1767273_0_0_4"/>
<name>C5CZG9_VARPS</name>
<dbReference type="KEGG" id="vap:Vapar_5682"/>
<dbReference type="EMBL" id="CP001636">
    <property type="protein sequence ID" value="ACS22273.1"/>
    <property type="molecule type" value="Genomic_DNA"/>
</dbReference>
<accession>C5CZG9</accession>
<sequence>MNTQNSEDFDALEEALNENNIPIEDLLSIYRDFLEDLANNEKFTAIPKKSLTYIRDCLKKSIRLLAEGKEEERKAIRNSLWALADENRETNPDLYNLARCTIIIYGKMEDWDVAQDSPVFYCLFYLRKILPDIEPDFIRYFKNSLLR</sequence>
<gene>
    <name evidence="1" type="ordered locus">Vapar_5682</name>
</gene>
<evidence type="ECO:0000313" key="1">
    <source>
        <dbReference type="EMBL" id="ACS22273.1"/>
    </source>
</evidence>
<reference evidence="1" key="1">
    <citation type="submission" date="2009-06" db="EMBL/GenBank/DDBJ databases">
        <title>Complete sequence of chromosome 2 of Variovorax paradoxus S110.</title>
        <authorList>
            <consortium name="US DOE Joint Genome Institute"/>
            <person name="Lucas S."/>
            <person name="Copeland A."/>
            <person name="Lapidus A."/>
            <person name="Glavina del Rio T."/>
            <person name="Tice H."/>
            <person name="Bruce D."/>
            <person name="Goodwin L."/>
            <person name="Pitluck S."/>
            <person name="Chertkov O."/>
            <person name="Brettin T."/>
            <person name="Detter J.C."/>
            <person name="Han C."/>
            <person name="Larimer F."/>
            <person name="Land M."/>
            <person name="Hauser L."/>
            <person name="Kyrpides N."/>
            <person name="Ovchinnikova G."/>
            <person name="Orwin P."/>
            <person name="Leadbetter J.R."/>
            <person name="Spain J.C."/>
            <person name="Han J.I."/>
        </authorList>
    </citation>
    <scope>NUCLEOTIDE SEQUENCE</scope>
    <source>
        <strain evidence="1">S110</strain>
    </source>
</reference>
<proteinExistence type="predicted"/>
<dbReference type="STRING" id="543728.Vapar_5682"/>
<protein>
    <submittedName>
        <fullName evidence="1">Uncharacterized protein</fullName>
    </submittedName>
</protein>
<dbReference type="AlphaFoldDB" id="C5CZG9"/>
<organism evidence="1">
    <name type="scientific">Variovorax paradoxus (strain S110)</name>
    <dbReference type="NCBI Taxonomy" id="543728"/>
    <lineage>
        <taxon>Bacteria</taxon>
        <taxon>Pseudomonadati</taxon>
        <taxon>Pseudomonadota</taxon>
        <taxon>Betaproteobacteria</taxon>
        <taxon>Burkholderiales</taxon>
        <taxon>Comamonadaceae</taxon>
        <taxon>Variovorax</taxon>
    </lineage>
</organism>